<comment type="subcellular location">
    <subcellularLocation>
        <location evidence="2">Endoplasmic reticulum membrane</location>
        <topology evidence="2">Multi-pass membrane protein</topology>
    </subcellularLocation>
</comment>
<evidence type="ECO:0000256" key="12">
    <source>
        <dbReference type="ARBA" id="ARBA00023136"/>
    </source>
</evidence>
<protein>
    <submittedName>
        <fullName evidence="16">Fatty acid hydroxylase</fullName>
    </submittedName>
</protein>
<proteinExistence type="predicted"/>
<evidence type="ECO:0000259" key="15">
    <source>
        <dbReference type="Pfam" id="PF04116"/>
    </source>
</evidence>
<comment type="cofactor">
    <cofactor evidence="1">
        <name>Zn(2+)</name>
        <dbReference type="ChEBI" id="CHEBI:29105"/>
    </cofactor>
</comment>
<dbReference type="PANTHER" id="PTHR12863">
    <property type="entry name" value="FATTY ACID HYDROXYLASE"/>
    <property type="match status" value="1"/>
</dbReference>
<feature type="transmembrane region" description="Helical" evidence="14">
    <location>
        <begin position="131"/>
        <end position="154"/>
    </location>
</feature>
<dbReference type="InterPro" id="IPR014430">
    <property type="entry name" value="Scs7"/>
</dbReference>
<dbReference type="KEGG" id="ruf:TH63_15650"/>
<keyword evidence="5" id="KW-0479">Metal-binding</keyword>
<evidence type="ECO:0000313" key="17">
    <source>
        <dbReference type="Proteomes" id="UP000036458"/>
    </source>
</evidence>
<dbReference type="PANTHER" id="PTHR12863:SF1">
    <property type="entry name" value="FATTY ACID 2-HYDROXYLASE"/>
    <property type="match status" value="1"/>
</dbReference>
<evidence type="ECO:0000256" key="9">
    <source>
        <dbReference type="ARBA" id="ARBA00022989"/>
    </source>
</evidence>
<evidence type="ECO:0000256" key="13">
    <source>
        <dbReference type="ARBA" id="ARBA00023160"/>
    </source>
</evidence>
<reference evidence="16 17" key="1">
    <citation type="submission" date="2015-01" db="EMBL/GenBank/DDBJ databases">
        <title>Rufibacter sp./DG31D/ whole genome sequencing.</title>
        <authorList>
            <person name="Kim M.K."/>
            <person name="Srinivasan S."/>
            <person name="Lee J.-J."/>
        </authorList>
    </citation>
    <scope>NUCLEOTIDE SEQUENCE [LARGE SCALE GENOMIC DNA]</scope>
    <source>
        <strain evidence="16 17">DG31D</strain>
    </source>
</reference>
<dbReference type="GO" id="GO:0005506">
    <property type="term" value="F:iron ion binding"/>
    <property type="evidence" value="ECO:0007669"/>
    <property type="project" value="InterPro"/>
</dbReference>
<dbReference type="Proteomes" id="UP000036458">
    <property type="component" value="Chromosome"/>
</dbReference>
<organism evidence="16 17">
    <name type="scientific">Rufibacter radiotolerans</name>
    <dbReference type="NCBI Taxonomy" id="1379910"/>
    <lineage>
        <taxon>Bacteria</taxon>
        <taxon>Pseudomonadati</taxon>
        <taxon>Bacteroidota</taxon>
        <taxon>Cytophagia</taxon>
        <taxon>Cytophagales</taxon>
        <taxon>Hymenobacteraceae</taxon>
        <taxon>Rufibacter</taxon>
    </lineage>
</organism>
<evidence type="ECO:0000256" key="6">
    <source>
        <dbReference type="ARBA" id="ARBA00022824"/>
    </source>
</evidence>
<dbReference type="GO" id="GO:0016020">
    <property type="term" value="C:membrane"/>
    <property type="evidence" value="ECO:0007669"/>
    <property type="project" value="InterPro"/>
</dbReference>
<keyword evidence="3" id="KW-0444">Lipid biosynthesis</keyword>
<keyword evidence="17" id="KW-1185">Reference proteome</keyword>
<evidence type="ECO:0000256" key="14">
    <source>
        <dbReference type="SAM" id="Phobius"/>
    </source>
</evidence>
<keyword evidence="8" id="KW-0862">Zinc</keyword>
<evidence type="ECO:0000256" key="5">
    <source>
        <dbReference type="ARBA" id="ARBA00022723"/>
    </source>
</evidence>
<keyword evidence="10" id="KW-0560">Oxidoreductase</keyword>
<evidence type="ECO:0000313" key="16">
    <source>
        <dbReference type="EMBL" id="AKQ46730.1"/>
    </source>
</evidence>
<evidence type="ECO:0000256" key="2">
    <source>
        <dbReference type="ARBA" id="ARBA00004477"/>
    </source>
</evidence>
<dbReference type="OrthoDB" id="9784228at2"/>
<feature type="domain" description="Fatty acid hydroxylase" evidence="15">
    <location>
        <begin position="58"/>
        <end position="196"/>
    </location>
</feature>
<keyword evidence="11" id="KW-0443">Lipid metabolism</keyword>
<evidence type="ECO:0000256" key="3">
    <source>
        <dbReference type="ARBA" id="ARBA00022516"/>
    </source>
</evidence>
<evidence type="ECO:0000256" key="7">
    <source>
        <dbReference type="ARBA" id="ARBA00022832"/>
    </source>
</evidence>
<evidence type="ECO:0000256" key="8">
    <source>
        <dbReference type="ARBA" id="ARBA00022833"/>
    </source>
</evidence>
<keyword evidence="13" id="KW-0275">Fatty acid biosynthesis</keyword>
<feature type="transmembrane region" description="Helical" evidence="14">
    <location>
        <begin position="25"/>
        <end position="45"/>
    </location>
</feature>
<feature type="transmembrane region" description="Helical" evidence="14">
    <location>
        <begin position="107"/>
        <end position="125"/>
    </location>
</feature>
<keyword evidence="12 14" id="KW-0472">Membrane</keyword>
<accession>A0A0H4VLP9</accession>
<feature type="transmembrane region" description="Helical" evidence="14">
    <location>
        <begin position="51"/>
        <end position="72"/>
    </location>
</feature>
<keyword evidence="4 14" id="KW-0812">Transmembrane</keyword>
<keyword evidence="7" id="KW-0276">Fatty acid metabolism</keyword>
<sequence>MKPNHKGSATLFQNPVLERLTHTHIAIPITIFLVIATGLLAYGFLYGFLDVLSAVGLFLAGWLIFSLVEYLAHRFIFHMEPTNDLKRNIQYTFHGNHHDYPKDKTRLAMPPIVSLFLASFFFFVFKLAFGSMVFGLVAGFLFGYALYLFVHYAVHAYAPPKNFLKTLWIHHSIHHYKDPERAYGVSSPLWDWLLGTMPQKSKR</sequence>
<dbReference type="EMBL" id="CP010777">
    <property type="protein sequence ID" value="AKQ46730.1"/>
    <property type="molecule type" value="Genomic_DNA"/>
</dbReference>
<evidence type="ECO:0000256" key="10">
    <source>
        <dbReference type="ARBA" id="ARBA00023002"/>
    </source>
</evidence>
<keyword evidence="9 14" id="KW-1133">Transmembrane helix</keyword>
<evidence type="ECO:0000256" key="4">
    <source>
        <dbReference type="ARBA" id="ARBA00022692"/>
    </source>
</evidence>
<dbReference type="GO" id="GO:0080132">
    <property type="term" value="F:fatty acid 2-hydroxylase activity"/>
    <property type="evidence" value="ECO:0007669"/>
    <property type="project" value="InterPro"/>
</dbReference>
<dbReference type="AlphaFoldDB" id="A0A0H4VLP9"/>
<dbReference type="InterPro" id="IPR006694">
    <property type="entry name" value="Fatty_acid_hydroxylase"/>
</dbReference>
<name>A0A0H4VLP9_9BACT</name>
<dbReference type="STRING" id="1379910.TH63_15650"/>
<evidence type="ECO:0000256" key="11">
    <source>
        <dbReference type="ARBA" id="ARBA00023098"/>
    </source>
</evidence>
<evidence type="ECO:0000256" key="1">
    <source>
        <dbReference type="ARBA" id="ARBA00001947"/>
    </source>
</evidence>
<keyword evidence="6" id="KW-0256">Endoplasmic reticulum</keyword>
<dbReference type="Pfam" id="PF04116">
    <property type="entry name" value="FA_hydroxylase"/>
    <property type="match status" value="1"/>
</dbReference>
<gene>
    <name evidence="16" type="ORF">TH63_15650</name>
</gene>
<dbReference type="GO" id="GO:0006633">
    <property type="term" value="P:fatty acid biosynthetic process"/>
    <property type="evidence" value="ECO:0007669"/>
    <property type="project" value="UniProtKB-KW"/>
</dbReference>
<dbReference type="RefSeq" id="WP_048921767.1">
    <property type="nucleotide sequence ID" value="NZ_CP010777.1"/>
</dbReference>
<dbReference type="PATRIC" id="fig|1379910.4.peg.3412"/>